<dbReference type="KEGG" id="ome:OLMES_0044"/>
<dbReference type="OrthoDB" id="9792695at2"/>
<dbReference type="CDD" id="cd06464">
    <property type="entry name" value="ACD_sHsps-like"/>
    <property type="match status" value="1"/>
</dbReference>
<keyword evidence="5" id="KW-1185">Reference proteome</keyword>
<evidence type="ECO:0000313" key="5">
    <source>
        <dbReference type="Proteomes" id="UP000196027"/>
    </source>
</evidence>
<dbReference type="InterPro" id="IPR008978">
    <property type="entry name" value="HSP20-like_chaperone"/>
</dbReference>
<evidence type="ECO:0000313" key="4">
    <source>
        <dbReference type="EMBL" id="ARU54153.1"/>
    </source>
</evidence>
<accession>A0A1Y0I434</accession>
<reference evidence="4 5" key="1">
    <citation type="submission" date="2017-05" db="EMBL/GenBank/DDBJ databases">
        <title>Genomic insights into alkan degradation activity of Oleiphilus messinensis.</title>
        <authorList>
            <person name="Kozyavkin S.A."/>
            <person name="Slesarev A.I."/>
            <person name="Golyshin P.N."/>
            <person name="Korzhenkov A."/>
            <person name="Golyshina O.N."/>
            <person name="Toshchakov S.V."/>
        </authorList>
    </citation>
    <scope>NUCLEOTIDE SEQUENCE [LARGE SCALE GENOMIC DNA]</scope>
    <source>
        <strain evidence="4 5">ME102</strain>
    </source>
</reference>
<dbReference type="RefSeq" id="WP_087459386.1">
    <property type="nucleotide sequence ID" value="NZ_CP021425.1"/>
</dbReference>
<keyword evidence="4" id="KW-0346">Stress response</keyword>
<protein>
    <submittedName>
        <fullName evidence="4">Heat shock chaperone</fullName>
    </submittedName>
</protein>
<sequence length="158" mass="17896">MTISRWNPFHELEQLLDQYNRSGRYLQNTTGSGYTGGKDLINRADWIPAVDIAESATAYHIKAELPGVDKNSISVSVKDGVLTIQGERQSVTQTENAEQSDFKYHRIERSYGSFARAFSLPEHVNEEDIQAQFKDGILDLTLLKKTEQKPKSIEVKVH</sequence>
<dbReference type="InterPro" id="IPR031107">
    <property type="entry name" value="Small_HSP"/>
</dbReference>
<dbReference type="Proteomes" id="UP000196027">
    <property type="component" value="Chromosome"/>
</dbReference>
<evidence type="ECO:0000256" key="2">
    <source>
        <dbReference type="RuleBase" id="RU003616"/>
    </source>
</evidence>
<proteinExistence type="inferred from homology"/>
<dbReference type="InterPro" id="IPR002068">
    <property type="entry name" value="A-crystallin/Hsp20_dom"/>
</dbReference>
<dbReference type="PANTHER" id="PTHR11527">
    <property type="entry name" value="HEAT-SHOCK PROTEIN 20 FAMILY MEMBER"/>
    <property type="match status" value="1"/>
</dbReference>
<comment type="similarity">
    <text evidence="1 2">Belongs to the small heat shock protein (HSP20) family.</text>
</comment>
<dbReference type="Gene3D" id="2.60.40.790">
    <property type="match status" value="1"/>
</dbReference>
<dbReference type="Pfam" id="PF00011">
    <property type="entry name" value="HSP20"/>
    <property type="match status" value="1"/>
</dbReference>
<dbReference type="SUPFAM" id="SSF49764">
    <property type="entry name" value="HSP20-like chaperones"/>
    <property type="match status" value="1"/>
</dbReference>
<evidence type="ECO:0000256" key="1">
    <source>
        <dbReference type="PROSITE-ProRule" id="PRU00285"/>
    </source>
</evidence>
<gene>
    <name evidence="4" type="ORF">OLMES_0044</name>
</gene>
<evidence type="ECO:0000259" key="3">
    <source>
        <dbReference type="PROSITE" id="PS01031"/>
    </source>
</evidence>
<name>A0A1Y0I434_9GAMM</name>
<organism evidence="4 5">
    <name type="scientific">Oleiphilus messinensis</name>
    <dbReference type="NCBI Taxonomy" id="141451"/>
    <lineage>
        <taxon>Bacteria</taxon>
        <taxon>Pseudomonadati</taxon>
        <taxon>Pseudomonadota</taxon>
        <taxon>Gammaproteobacteria</taxon>
        <taxon>Oceanospirillales</taxon>
        <taxon>Oleiphilaceae</taxon>
        <taxon>Oleiphilus</taxon>
    </lineage>
</organism>
<dbReference type="PROSITE" id="PS01031">
    <property type="entry name" value="SHSP"/>
    <property type="match status" value="1"/>
</dbReference>
<dbReference type="EMBL" id="CP021425">
    <property type="protein sequence ID" value="ARU54153.1"/>
    <property type="molecule type" value="Genomic_DNA"/>
</dbReference>
<dbReference type="AlphaFoldDB" id="A0A1Y0I434"/>
<feature type="domain" description="SHSP" evidence="3">
    <location>
        <begin position="41"/>
        <end position="158"/>
    </location>
</feature>